<dbReference type="EMBL" id="CP097332">
    <property type="protein sequence ID" value="UQX86888.1"/>
    <property type="molecule type" value="Genomic_DNA"/>
</dbReference>
<keyword evidence="3" id="KW-1185">Reference proteome</keyword>
<dbReference type="RefSeq" id="WP_249769289.1">
    <property type="nucleotide sequence ID" value="NZ_CP097332.1"/>
</dbReference>
<dbReference type="NCBIfam" id="TIGR02611">
    <property type="entry name" value="TIGR02611 family protein"/>
    <property type="match status" value="1"/>
</dbReference>
<keyword evidence="1" id="KW-0812">Transmembrane</keyword>
<accession>A0ABY4QTX5</accession>
<reference evidence="2" key="2">
    <citation type="submission" date="2022-05" db="EMBL/GenBank/DDBJ databases">
        <authorList>
            <person name="Kim J.-S."/>
            <person name="Lee K."/>
            <person name="Suh M."/>
            <person name="Eom M."/>
            <person name="Kim J.-S."/>
            <person name="Kim D.-S."/>
            <person name="Ko S.-H."/>
            <person name="Shin Y."/>
            <person name="Lee J.-S."/>
        </authorList>
    </citation>
    <scope>NUCLEOTIDE SEQUENCE</scope>
    <source>
        <strain evidence="2">N237</strain>
    </source>
</reference>
<feature type="transmembrane region" description="Helical" evidence="1">
    <location>
        <begin position="78"/>
        <end position="98"/>
    </location>
</feature>
<protein>
    <submittedName>
        <fullName evidence="2">TIGR02611 family protein</fullName>
    </submittedName>
</protein>
<dbReference type="Proteomes" id="UP001056336">
    <property type="component" value="Chromosome"/>
</dbReference>
<feature type="transmembrane region" description="Helical" evidence="1">
    <location>
        <begin position="52"/>
        <end position="72"/>
    </location>
</feature>
<dbReference type="InterPro" id="IPR019099">
    <property type="entry name" value="Uncharacterised_PGPGW_TM"/>
</dbReference>
<dbReference type="Pfam" id="PF09656">
    <property type="entry name" value="PGPGW"/>
    <property type="match status" value="1"/>
</dbReference>
<keyword evidence="1" id="KW-0472">Membrane</keyword>
<keyword evidence="1" id="KW-1133">Transmembrane helix</keyword>
<sequence>MSEHRAGLDSVVVGEPALGSRSEQAKALAPGTPRWLRPLRDAVHRLPAGRPIWKIAVAVIGGAVVALGIVLIPFPGPGWAVVFLGVAIWATEFVWARRLLGWGRLVLRRWTDWIRRQPLWGRALLAVAALACLAGVLYVSWILFF</sequence>
<name>A0ABY4QTX5_9ACTN</name>
<gene>
    <name evidence="2" type="ORF">M6D93_11280</name>
</gene>
<organism evidence="2 3">
    <name type="scientific">Jatrophihabitans telluris</name>
    <dbReference type="NCBI Taxonomy" id="2038343"/>
    <lineage>
        <taxon>Bacteria</taxon>
        <taxon>Bacillati</taxon>
        <taxon>Actinomycetota</taxon>
        <taxon>Actinomycetes</taxon>
        <taxon>Jatrophihabitantales</taxon>
        <taxon>Jatrophihabitantaceae</taxon>
        <taxon>Jatrophihabitans</taxon>
    </lineage>
</organism>
<evidence type="ECO:0000256" key="1">
    <source>
        <dbReference type="SAM" id="Phobius"/>
    </source>
</evidence>
<dbReference type="InterPro" id="IPR013434">
    <property type="entry name" value="CHP02611"/>
</dbReference>
<reference evidence="2" key="1">
    <citation type="journal article" date="2018" name="Int. J. Syst. Evol. Microbiol.">
        <title>Jatrophihabitans telluris sp. nov., isolated from sediment soil of lava forest wetlands and the emended description of the genus Jatrophihabitans.</title>
        <authorList>
            <person name="Lee K.C."/>
            <person name="Suh M.K."/>
            <person name="Eom M.K."/>
            <person name="Kim K.K."/>
            <person name="Kim J.S."/>
            <person name="Kim D.S."/>
            <person name="Ko S.H."/>
            <person name="Shin Y.K."/>
            <person name="Lee J.S."/>
        </authorList>
    </citation>
    <scope>NUCLEOTIDE SEQUENCE</scope>
    <source>
        <strain evidence="2">N237</strain>
    </source>
</reference>
<feature type="transmembrane region" description="Helical" evidence="1">
    <location>
        <begin position="119"/>
        <end position="144"/>
    </location>
</feature>
<proteinExistence type="predicted"/>
<evidence type="ECO:0000313" key="2">
    <source>
        <dbReference type="EMBL" id="UQX86888.1"/>
    </source>
</evidence>
<evidence type="ECO:0000313" key="3">
    <source>
        <dbReference type="Proteomes" id="UP001056336"/>
    </source>
</evidence>